<gene>
    <name evidence="2" type="ORF">D187_004704</name>
</gene>
<accession>S9P048</accession>
<feature type="compositionally biased region" description="Polar residues" evidence="1">
    <location>
        <begin position="29"/>
        <end position="39"/>
    </location>
</feature>
<dbReference type="EMBL" id="ANAH02000031">
    <property type="protein sequence ID" value="EPX57825.1"/>
    <property type="molecule type" value="Genomic_DNA"/>
</dbReference>
<comment type="caution">
    <text evidence="2">The sequence shown here is derived from an EMBL/GenBank/DDBJ whole genome shotgun (WGS) entry which is preliminary data.</text>
</comment>
<evidence type="ECO:0000313" key="2">
    <source>
        <dbReference type="EMBL" id="EPX57825.1"/>
    </source>
</evidence>
<proteinExistence type="predicted"/>
<reference evidence="2" key="1">
    <citation type="submission" date="2013-05" db="EMBL/GenBank/DDBJ databases">
        <title>Genome assembly of Cystobacter fuscus DSM 2262.</title>
        <authorList>
            <person name="Sharma G."/>
            <person name="Khatri I."/>
            <person name="Kaur C."/>
            <person name="Mayilraj S."/>
            <person name="Subramanian S."/>
        </authorList>
    </citation>
    <scope>NUCLEOTIDE SEQUENCE [LARGE SCALE GENOMIC DNA]</scope>
    <source>
        <strain evidence="2">DSM 2262</strain>
    </source>
</reference>
<evidence type="ECO:0000256" key="1">
    <source>
        <dbReference type="SAM" id="MobiDB-lite"/>
    </source>
</evidence>
<feature type="region of interest" description="Disordered" evidence="1">
    <location>
        <begin position="1"/>
        <end position="39"/>
    </location>
</feature>
<dbReference type="Proteomes" id="UP000011682">
    <property type="component" value="Unassembled WGS sequence"/>
</dbReference>
<organism evidence="2 3">
    <name type="scientific">Cystobacter fuscus (strain ATCC 25194 / DSM 2262 / NBRC 100088 / M29)</name>
    <dbReference type="NCBI Taxonomy" id="1242864"/>
    <lineage>
        <taxon>Bacteria</taxon>
        <taxon>Pseudomonadati</taxon>
        <taxon>Myxococcota</taxon>
        <taxon>Myxococcia</taxon>
        <taxon>Myxococcales</taxon>
        <taxon>Cystobacterineae</taxon>
        <taxon>Archangiaceae</taxon>
        <taxon>Cystobacter</taxon>
    </lineage>
</organism>
<name>S9P048_CYSF2</name>
<sequence>MQEHERQHAHAATPGARQQTFGHGKPRINQKTSFTRKIP</sequence>
<dbReference type="AlphaFoldDB" id="S9P048"/>
<keyword evidence="3" id="KW-1185">Reference proteome</keyword>
<evidence type="ECO:0000313" key="3">
    <source>
        <dbReference type="Proteomes" id="UP000011682"/>
    </source>
</evidence>
<protein>
    <submittedName>
        <fullName evidence="2">Uncharacterized protein</fullName>
    </submittedName>
</protein>